<sequence length="223" mass="25373">QAMIAAVEEAIGEAGGTRELTVTGDGSSGGMEKEMIHEMFCRSLAKYDVKYISYVGDGDAKVNKYLIGNPTYSTIDVNKLEDTNHFTKRMLTRIMKIKRENINKILCDGKRLSGKGRLTVGQAIKFKIYFAKAIRENKTDINKLYRASWAIFNHHYSTNEEPMHDWCDAKWCKYLQAKSVDQNFVNSKTSIRGGYQANRCHYFTKSLISCLAVHLKSILAPYF</sequence>
<feature type="domain" description="Mutator-like transposase" evidence="1">
    <location>
        <begin position="25"/>
        <end position="172"/>
    </location>
</feature>
<proteinExistence type="predicted"/>
<evidence type="ECO:0000313" key="5">
    <source>
        <dbReference type="EMBL" id="CAF4320834.1"/>
    </source>
</evidence>
<dbReference type="Proteomes" id="UP000677228">
    <property type="component" value="Unassembled WGS sequence"/>
</dbReference>
<dbReference type="Proteomes" id="UP000663829">
    <property type="component" value="Unassembled WGS sequence"/>
</dbReference>
<dbReference type="Proteomes" id="UP000682733">
    <property type="component" value="Unassembled WGS sequence"/>
</dbReference>
<accession>A0A814JVE8</accession>
<dbReference type="EMBL" id="CAJNOQ010004063">
    <property type="protein sequence ID" value="CAF1043010.1"/>
    <property type="molecule type" value="Genomic_DNA"/>
</dbReference>
<dbReference type="EMBL" id="CAJOBA010060071">
    <property type="protein sequence ID" value="CAF4320834.1"/>
    <property type="molecule type" value="Genomic_DNA"/>
</dbReference>
<reference evidence="2" key="1">
    <citation type="submission" date="2021-02" db="EMBL/GenBank/DDBJ databases">
        <authorList>
            <person name="Nowell W R."/>
        </authorList>
    </citation>
    <scope>NUCLEOTIDE SEQUENCE</scope>
</reference>
<name>A0A814JVE8_9BILA</name>
<organism evidence="2 6">
    <name type="scientific">Didymodactylos carnosus</name>
    <dbReference type="NCBI Taxonomy" id="1234261"/>
    <lineage>
        <taxon>Eukaryota</taxon>
        <taxon>Metazoa</taxon>
        <taxon>Spiralia</taxon>
        <taxon>Gnathifera</taxon>
        <taxon>Rotifera</taxon>
        <taxon>Eurotatoria</taxon>
        <taxon>Bdelloidea</taxon>
        <taxon>Philodinida</taxon>
        <taxon>Philodinidae</taxon>
        <taxon>Didymodactylos</taxon>
    </lineage>
</organism>
<dbReference type="Proteomes" id="UP000681722">
    <property type="component" value="Unassembled WGS sequence"/>
</dbReference>
<evidence type="ECO:0000313" key="4">
    <source>
        <dbReference type="EMBL" id="CAF3813143.1"/>
    </source>
</evidence>
<evidence type="ECO:0000259" key="1">
    <source>
        <dbReference type="Pfam" id="PF20700"/>
    </source>
</evidence>
<protein>
    <recommendedName>
        <fullName evidence="1">Mutator-like transposase domain-containing protein</fullName>
    </recommendedName>
</protein>
<dbReference type="OrthoDB" id="10060618at2759"/>
<dbReference type="EMBL" id="CAJNOK010037796">
    <property type="protein sequence ID" value="CAF1533360.1"/>
    <property type="molecule type" value="Genomic_DNA"/>
</dbReference>
<dbReference type="Pfam" id="PF20700">
    <property type="entry name" value="Mutator"/>
    <property type="match status" value="1"/>
</dbReference>
<feature type="non-terminal residue" evidence="2">
    <location>
        <position position="1"/>
    </location>
</feature>
<gene>
    <name evidence="2" type="ORF">GPM918_LOCUS15879</name>
    <name evidence="3" type="ORF">OVA965_LOCUS38372</name>
    <name evidence="4" type="ORF">SRO942_LOCUS15879</name>
    <name evidence="5" type="ORF">TMI583_LOCUS39564</name>
</gene>
<comment type="caution">
    <text evidence="2">The sequence shown here is derived from an EMBL/GenBank/DDBJ whole genome shotgun (WGS) entry which is preliminary data.</text>
</comment>
<evidence type="ECO:0000313" key="2">
    <source>
        <dbReference type="EMBL" id="CAF1043010.1"/>
    </source>
</evidence>
<dbReference type="InterPro" id="IPR049012">
    <property type="entry name" value="Mutator_transp_dom"/>
</dbReference>
<evidence type="ECO:0000313" key="3">
    <source>
        <dbReference type="EMBL" id="CAF1533360.1"/>
    </source>
</evidence>
<evidence type="ECO:0000313" key="6">
    <source>
        <dbReference type="Proteomes" id="UP000663829"/>
    </source>
</evidence>
<keyword evidence="6" id="KW-1185">Reference proteome</keyword>
<dbReference type="AlphaFoldDB" id="A0A814JVE8"/>
<dbReference type="EMBL" id="CAJOBC010004063">
    <property type="protein sequence ID" value="CAF3813143.1"/>
    <property type="molecule type" value="Genomic_DNA"/>
</dbReference>